<evidence type="ECO:0000313" key="1">
    <source>
        <dbReference type="EMBL" id="KAK9176370.1"/>
    </source>
</evidence>
<gene>
    <name evidence="1" type="ORF">WN944_028387</name>
</gene>
<evidence type="ECO:0000313" key="2">
    <source>
        <dbReference type="Proteomes" id="UP001428341"/>
    </source>
</evidence>
<accession>A0AAP0LK89</accession>
<reference evidence="1 2" key="1">
    <citation type="submission" date="2024-05" db="EMBL/GenBank/DDBJ databases">
        <title>Haplotype-resolved chromosome-level genome assembly of Huyou (Citrus changshanensis).</title>
        <authorList>
            <person name="Miao C."/>
            <person name="Chen W."/>
            <person name="Wu Y."/>
            <person name="Wang L."/>
            <person name="Zhao S."/>
            <person name="Grierson D."/>
            <person name="Xu C."/>
            <person name="Chen K."/>
        </authorList>
    </citation>
    <scope>NUCLEOTIDE SEQUENCE [LARGE SCALE GENOMIC DNA]</scope>
    <source>
        <strain evidence="1">01-14</strain>
        <tissue evidence="1">Leaf</tissue>
    </source>
</reference>
<protein>
    <submittedName>
        <fullName evidence="1">Uncharacterized protein</fullName>
    </submittedName>
</protein>
<sequence length="99" mass="11365">MPERFYDKVEEGSIILEKLKASAFVIRNYMAGSPIQTLTLPLYREVVHPQIPQLAVTGYSEGLSNLFTSEMRCRRSCMASLHIWYNDQLCKDIGVNPKR</sequence>
<keyword evidence="2" id="KW-1185">Reference proteome</keyword>
<dbReference type="EMBL" id="JBCGBO010000025">
    <property type="protein sequence ID" value="KAK9176370.1"/>
    <property type="molecule type" value="Genomic_DNA"/>
</dbReference>
<comment type="caution">
    <text evidence="1">The sequence shown here is derived from an EMBL/GenBank/DDBJ whole genome shotgun (WGS) entry which is preliminary data.</text>
</comment>
<proteinExistence type="predicted"/>
<dbReference type="AlphaFoldDB" id="A0AAP0LK89"/>
<organism evidence="1 2">
    <name type="scientific">Citrus x changshan-huyou</name>
    <dbReference type="NCBI Taxonomy" id="2935761"/>
    <lineage>
        <taxon>Eukaryota</taxon>
        <taxon>Viridiplantae</taxon>
        <taxon>Streptophyta</taxon>
        <taxon>Embryophyta</taxon>
        <taxon>Tracheophyta</taxon>
        <taxon>Spermatophyta</taxon>
        <taxon>Magnoliopsida</taxon>
        <taxon>eudicotyledons</taxon>
        <taxon>Gunneridae</taxon>
        <taxon>Pentapetalae</taxon>
        <taxon>rosids</taxon>
        <taxon>malvids</taxon>
        <taxon>Sapindales</taxon>
        <taxon>Rutaceae</taxon>
        <taxon>Aurantioideae</taxon>
        <taxon>Citrus</taxon>
    </lineage>
</organism>
<name>A0AAP0LK89_9ROSI</name>
<dbReference type="Proteomes" id="UP001428341">
    <property type="component" value="Unassembled WGS sequence"/>
</dbReference>